<evidence type="ECO:0000313" key="2">
    <source>
        <dbReference type="EMBL" id="MDR7296442.1"/>
    </source>
</evidence>
<keyword evidence="3" id="KW-1185">Reference proteome</keyword>
<proteinExistence type="predicted"/>
<gene>
    <name evidence="2" type="ORF">J2X16_001781</name>
</gene>
<dbReference type="InterPro" id="IPR022060">
    <property type="entry name" value="DUF3616"/>
</dbReference>
<dbReference type="EMBL" id="JAVDXQ010000002">
    <property type="protein sequence ID" value="MDR7296442.1"/>
    <property type="molecule type" value="Genomic_DNA"/>
</dbReference>
<sequence>MLALAVTAGSTVEHAGLSDASAGIALDDLHFVVANDEHNRLVVYRRGLPGALHEVDLGSFLGAKKEADIEGSARIGQRIYWIASHARNAKGKLREDRQRFFATDVIPGDGTPTLRPAGRPYTGLLADMIASPALAALKLGEAAELAPELDGGFNIEGLAEGPHGSLLIGLRNPLRHGRALLIPLLNPAELIVAGGGPARFGPAIALDLGGLGVRSLERLTDGSYLIAAGLPGDGGGFRLFHWSGSATTPPQGVPLDLGSLRPEGLFVWPDGRLTLLSDDGAQFKELSEAQQRFRAVELRR</sequence>
<evidence type="ECO:0000313" key="3">
    <source>
        <dbReference type="Proteomes" id="UP001180536"/>
    </source>
</evidence>
<feature type="domain" description="DUF3616" evidence="1">
    <location>
        <begin position="147"/>
        <end position="249"/>
    </location>
</feature>
<evidence type="ECO:0000259" key="1">
    <source>
        <dbReference type="Pfam" id="PF12275"/>
    </source>
</evidence>
<dbReference type="RefSeq" id="WP_310343797.1">
    <property type="nucleotide sequence ID" value="NZ_JAVDXQ010000002.1"/>
</dbReference>
<accession>A0ABU1Z753</accession>
<name>A0ABU1Z753_9BURK</name>
<dbReference type="Proteomes" id="UP001180536">
    <property type="component" value="Unassembled WGS sequence"/>
</dbReference>
<organism evidence="2 3">
    <name type="scientific">Pelomonas aquatica</name>
    <dbReference type="NCBI Taxonomy" id="431058"/>
    <lineage>
        <taxon>Bacteria</taxon>
        <taxon>Pseudomonadati</taxon>
        <taxon>Pseudomonadota</taxon>
        <taxon>Betaproteobacteria</taxon>
        <taxon>Burkholderiales</taxon>
        <taxon>Sphaerotilaceae</taxon>
        <taxon>Roseateles</taxon>
    </lineage>
</organism>
<comment type="caution">
    <text evidence="2">The sequence shown here is derived from an EMBL/GenBank/DDBJ whole genome shotgun (WGS) entry which is preliminary data.</text>
</comment>
<protein>
    <recommendedName>
        <fullName evidence="1">DUF3616 domain-containing protein</fullName>
    </recommendedName>
</protein>
<reference evidence="2 3" key="1">
    <citation type="submission" date="2023-07" db="EMBL/GenBank/DDBJ databases">
        <title>Sorghum-associated microbial communities from plants grown in Nebraska, USA.</title>
        <authorList>
            <person name="Schachtman D."/>
        </authorList>
    </citation>
    <scope>NUCLEOTIDE SEQUENCE [LARGE SCALE GENOMIC DNA]</scope>
    <source>
        <strain evidence="2 3">BE310</strain>
    </source>
</reference>
<dbReference type="Pfam" id="PF12275">
    <property type="entry name" value="DUF3616"/>
    <property type="match status" value="1"/>
</dbReference>